<dbReference type="InterPro" id="IPR044210">
    <property type="entry name" value="Tfc3-like"/>
</dbReference>
<dbReference type="GO" id="GO:0003677">
    <property type="term" value="F:DNA binding"/>
    <property type="evidence" value="ECO:0007669"/>
    <property type="project" value="UniProtKB-KW"/>
</dbReference>
<evidence type="ECO:0000256" key="1">
    <source>
        <dbReference type="ARBA" id="ARBA00004123"/>
    </source>
</evidence>
<accession>A0A7J7LXG2</accession>
<feature type="domain" description="GTF3C1 extended winged-helix" evidence="9">
    <location>
        <begin position="533"/>
        <end position="641"/>
    </location>
</feature>
<dbReference type="GO" id="GO:0000127">
    <property type="term" value="C:transcription factor TFIIIC complex"/>
    <property type="evidence" value="ECO:0007669"/>
    <property type="project" value="InterPro"/>
</dbReference>
<dbReference type="PANTHER" id="PTHR15180">
    <property type="entry name" value="GENERAL TRANSCRIPTION FACTOR 3C POLYPEPTIDE 1"/>
    <property type="match status" value="1"/>
</dbReference>
<evidence type="ECO:0000259" key="11">
    <source>
        <dbReference type="Pfam" id="PF24655"/>
    </source>
</evidence>
<dbReference type="Proteomes" id="UP000541444">
    <property type="component" value="Unassembled WGS sequence"/>
</dbReference>
<organism evidence="14 15">
    <name type="scientific">Kingdonia uniflora</name>
    <dbReference type="NCBI Taxonomy" id="39325"/>
    <lineage>
        <taxon>Eukaryota</taxon>
        <taxon>Viridiplantae</taxon>
        <taxon>Streptophyta</taxon>
        <taxon>Embryophyta</taxon>
        <taxon>Tracheophyta</taxon>
        <taxon>Spermatophyta</taxon>
        <taxon>Magnoliopsida</taxon>
        <taxon>Ranunculales</taxon>
        <taxon>Circaeasteraceae</taxon>
        <taxon>Kingdonia</taxon>
    </lineage>
</organism>
<dbReference type="Pfam" id="PF24658">
    <property type="entry name" value="DUF7647"/>
    <property type="match status" value="1"/>
</dbReference>
<evidence type="ECO:0000259" key="12">
    <source>
        <dbReference type="Pfam" id="PF24657"/>
    </source>
</evidence>
<evidence type="ECO:0000256" key="5">
    <source>
        <dbReference type="ARBA" id="ARBA00023242"/>
    </source>
</evidence>
<evidence type="ECO:0000259" key="9">
    <source>
        <dbReference type="Pfam" id="PF24101"/>
    </source>
</evidence>
<evidence type="ECO:0000313" key="14">
    <source>
        <dbReference type="EMBL" id="KAF6147295.1"/>
    </source>
</evidence>
<dbReference type="Pfam" id="PF24101">
    <property type="entry name" value="WHD_GTF3C1"/>
    <property type="match status" value="1"/>
</dbReference>
<feature type="domain" description="DUF7647" evidence="13">
    <location>
        <begin position="716"/>
        <end position="892"/>
    </location>
</feature>
<feature type="compositionally biased region" description="Basic and acidic residues" evidence="6">
    <location>
        <begin position="970"/>
        <end position="981"/>
    </location>
</feature>
<dbReference type="Pfam" id="PF24655">
    <property type="entry name" value="DUF7645"/>
    <property type="match status" value="1"/>
</dbReference>
<dbReference type="InterPro" id="IPR035625">
    <property type="entry name" value="Tfc3-like_eWH"/>
</dbReference>
<comment type="caution">
    <text evidence="14">The sequence shown here is derived from an EMBL/GenBank/DDBJ whole genome shotgun (WGS) entry which is preliminary data.</text>
</comment>
<keyword evidence="5" id="KW-0539">Nucleus</keyword>
<keyword evidence="2" id="KW-0597">Phosphoprotein</keyword>
<evidence type="ECO:0000256" key="4">
    <source>
        <dbReference type="ARBA" id="ARBA00023163"/>
    </source>
</evidence>
<feature type="domain" description="B-block binding subunit of TFIIIC" evidence="7">
    <location>
        <begin position="113"/>
        <end position="194"/>
    </location>
</feature>
<evidence type="ECO:0000259" key="13">
    <source>
        <dbReference type="Pfam" id="PF24658"/>
    </source>
</evidence>
<evidence type="ECO:0000256" key="6">
    <source>
        <dbReference type="SAM" id="MobiDB-lite"/>
    </source>
</evidence>
<evidence type="ECO:0000259" key="10">
    <source>
        <dbReference type="Pfam" id="PF24538"/>
    </source>
</evidence>
<evidence type="ECO:0008006" key="16">
    <source>
        <dbReference type="Google" id="ProtNLM"/>
    </source>
</evidence>
<dbReference type="Pfam" id="PF04182">
    <property type="entry name" value="B-block_TFIIIC"/>
    <property type="match status" value="1"/>
</dbReference>
<keyword evidence="4" id="KW-0804">Transcription</keyword>
<dbReference type="InterPro" id="IPR056467">
    <property type="entry name" value="eWH_GTF3C1"/>
</dbReference>
<feature type="region of interest" description="Disordered" evidence="6">
    <location>
        <begin position="970"/>
        <end position="1021"/>
    </location>
</feature>
<dbReference type="Pfam" id="PF24657">
    <property type="entry name" value="DUF7646"/>
    <property type="match status" value="1"/>
</dbReference>
<reference evidence="14 15" key="1">
    <citation type="journal article" date="2020" name="IScience">
        <title>Genome Sequencing of the Endangered Kingdonia uniflora (Circaeasteraceae, Ranunculales) Reveals Potential Mechanisms of Evolutionary Specialization.</title>
        <authorList>
            <person name="Sun Y."/>
            <person name="Deng T."/>
            <person name="Zhang A."/>
            <person name="Moore M.J."/>
            <person name="Landis J.B."/>
            <person name="Lin N."/>
            <person name="Zhang H."/>
            <person name="Zhang X."/>
            <person name="Huang J."/>
            <person name="Zhang X."/>
            <person name="Sun H."/>
            <person name="Wang H."/>
        </authorList>
    </citation>
    <scope>NUCLEOTIDE SEQUENCE [LARGE SCALE GENOMIC DNA]</scope>
    <source>
        <strain evidence="14">TB1705</strain>
        <tissue evidence="14">Leaf</tissue>
    </source>
</reference>
<feature type="domain" description="DUF7645" evidence="11">
    <location>
        <begin position="893"/>
        <end position="972"/>
    </location>
</feature>
<dbReference type="InterPro" id="IPR007309">
    <property type="entry name" value="TFIIIC_Bblock-bd"/>
</dbReference>
<evidence type="ECO:0000313" key="15">
    <source>
        <dbReference type="Proteomes" id="UP000541444"/>
    </source>
</evidence>
<protein>
    <recommendedName>
        <fullName evidence="16">B-block binding subunit of TFIIIC domain-containing protein</fullName>
    </recommendedName>
</protein>
<dbReference type="PANTHER" id="PTHR15180:SF1">
    <property type="entry name" value="GENERAL TRANSCRIPTION FACTOR 3C POLYPEPTIDE 1"/>
    <property type="match status" value="1"/>
</dbReference>
<dbReference type="GO" id="GO:0006384">
    <property type="term" value="P:transcription initiation at RNA polymerase III promoter"/>
    <property type="evidence" value="ECO:0007669"/>
    <property type="project" value="InterPro"/>
</dbReference>
<feature type="domain" description="DUF7646" evidence="12">
    <location>
        <begin position="331"/>
        <end position="413"/>
    </location>
</feature>
<keyword evidence="3" id="KW-0238">DNA-binding</keyword>
<gene>
    <name evidence="14" type="ORF">GIB67_009778</name>
</gene>
<dbReference type="GO" id="GO:0042791">
    <property type="term" value="P:5S class rRNA transcription by RNA polymerase III"/>
    <property type="evidence" value="ECO:0007669"/>
    <property type="project" value="TreeGrafter"/>
</dbReference>
<dbReference type="EMBL" id="JACGCM010001927">
    <property type="protein sequence ID" value="KAF6147295.1"/>
    <property type="molecule type" value="Genomic_DNA"/>
</dbReference>
<comment type="subcellular location">
    <subcellularLocation>
        <location evidence="1">Nucleus</location>
    </subcellularLocation>
</comment>
<dbReference type="GO" id="GO:0005634">
    <property type="term" value="C:nucleus"/>
    <property type="evidence" value="ECO:0007669"/>
    <property type="project" value="UniProtKB-SubCell"/>
</dbReference>
<keyword evidence="15" id="KW-1185">Reference proteome</keyword>
<dbReference type="InterPro" id="IPR056062">
    <property type="entry name" value="DUF7645"/>
</dbReference>
<evidence type="ECO:0000256" key="2">
    <source>
        <dbReference type="ARBA" id="ARBA00022553"/>
    </source>
</evidence>
<sequence>MDSIISTALSEICSQGPSGLPLSDLWPRLRNFLSSSGLHLHETVKTAIWNNLRSVPGLQFKAQSSNFDSWDPLIQSYKDSENLKVKVVAGEELRDCYVGVYDLKFVETGIPLIQRRVLDAVAVTRTKGITQSQLAKEFDKKGNSIFYIVKNLECQGLIVRQSTIVKTKEITSEAEDGLKNTSMNTNLIHLYRHSKHLSFQQRLEITKEDTLESLMNAVDNFTKDDVLVKDYLPELKAICNKLEQADNQVLAVTDIKRALGYQKRQGHRAWRHILKKLKDAGTVVEELDEVNKKVRPHLHLLKKFDSKNFLPKSVGCRYDDLDIEEPVQFRNRGQITEQLLEIPIEQQIYDMINAEGFKGITVMEVCGRLGIHNKRNNARFEKLFAKLGMPVRGDSHNKSTVKRVWTSKNFNHSSTVTGTFKDILHKDEFLMPRGMDIVISKESDQTILDNSEANNQENFEDVQIGVERRDRFAEDGESYQMLICGSTSQDSLHKNDSENCTESSTALVEAPKPPSSNPSKRRSFPGYPSSPVTIPSAQRERRILELLQEEKFKLKVELYRSLENFAKDKPITMDRKTLVRSLNNLQEEGLCKCIQVTVPIVTNCCKNRTIEVVFNKSFQGLTEEIVEEIQERWRFFEKQNRGGQCLAQPKNEDPFPVPTNKERTPKPQYSDAQAVRVDAMLANGYVTGKMVRAKLLHKFLWGYVSSSSEWDAALNNPHSTYKMFAMDVVRKAMPLELFLQVVGSTKKFEDLVESCKRGLCLSDLPVLEYRSLMDTLAAGSLARIIDILQRLKLIRLVTGGHVEDADITLTHALELKPYIEEPELSFTLGNSCLDRRPTRYDFILSNRREVDKYWKTLEGCYATADPTAAKHAFPGTFPGSSVKEVFNVGSWSSVRVMTAEQRAELLKRVAKDDQNIDHVRIAKDLNLTVAQTVKRQLSKLAKKISWTVDYDVTWKVLRASNDKRHRLQRIKKDLNPKEQESKPQTSKSLAAFCSRNKSETVQPKKRMKKNDARGMAEKQSIPMEPDHEHQYIGEINCSLPFSEPQLCDEENARVSGSSEEDVEENYDFISQCAFSKMKQARLSKFSWTETSDRQLVIQYVRQRAILGPRLNRIDWVSLVDLPAPPNTSKRRMASLKRDLNVRRAIMRLCNLLGERRKHFNRSHGKEPLDHNSLSEEGLEKIFSPCPVNSLEYDFEVQQWDDFNDKNVKLALNEVLRWKRIAKREASRKAGPIIEKVTQEEAELISHGEEIMNNNGKREHRSRSYRLPEKFLKLLNEDVSVSRRAYESLAVANSVELLKLVFLSTPMSSDAPNLAIETLRHYSEHDIFTAFNFLREKKIMVGGSGSQPFVLSQQFLHSVSSSKFPTNTRERAVKFKCWLNEREKDLMEEGIHLNADLQCGDIFHLFALVSSGELSISPCLPDEGIGEAENKTKVDRDGESISRREKGFPGIKVSISRANISRAAAMESWKDDRFPGSQPILSINSSHNFCKIIPVEDSSDKSPWKSMSIYSEHLLSTSSSKELTNSLHPELFETVCSTLHKAGDQGLSMVEIYEITGESIAELVVDILQVFGLAIKVR</sequence>
<feature type="domain" description="DUF7599" evidence="10">
    <location>
        <begin position="229"/>
        <end position="312"/>
    </location>
</feature>
<evidence type="ECO:0000256" key="3">
    <source>
        <dbReference type="ARBA" id="ARBA00023125"/>
    </source>
</evidence>
<dbReference type="InterPro" id="IPR056020">
    <property type="entry name" value="DUF7599"/>
</dbReference>
<name>A0A7J7LXG2_9MAGN</name>
<dbReference type="Pfam" id="PF24538">
    <property type="entry name" value="DUF7599"/>
    <property type="match status" value="1"/>
</dbReference>
<dbReference type="Pfam" id="PF23704">
    <property type="entry name" value="WHD_GTF3C1_N"/>
    <property type="match status" value="1"/>
</dbReference>
<feature type="domain" description="General transcription factor 3C polypeptide 1 winged-helix" evidence="8">
    <location>
        <begin position="1"/>
        <end position="101"/>
    </location>
</feature>
<dbReference type="SUPFAM" id="SSF46785">
    <property type="entry name" value="Winged helix' DNA-binding domain"/>
    <property type="match status" value="1"/>
</dbReference>
<dbReference type="InterPro" id="IPR056063">
    <property type="entry name" value="DUF7646"/>
</dbReference>
<dbReference type="CDD" id="cd16169">
    <property type="entry name" value="Tau138_eWH"/>
    <property type="match status" value="1"/>
</dbReference>
<feature type="region of interest" description="Disordered" evidence="6">
    <location>
        <begin position="647"/>
        <end position="669"/>
    </location>
</feature>
<evidence type="ECO:0000259" key="8">
    <source>
        <dbReference type="Pfam" id="PF23704"/>
    </source>
</evidence>
<proteinExistence type="predicted"/>
<dbReference type="InterPro" id="IPR056064">
    <property type="entry name" value="DUF7647"/>
</dbReference>
<dbReference type="OrthoDB" id="68020at2759"/>
<dbReference type="InterPro" id="IPR056428">
    <property type="entry name" value="WH_GTF3C1"/>
</dbReference>
<feature type="region of interest" description="Disordered" evidence="6">
    <location>
        <begin position="489"/>
        <end position="535"/>
    </location>
</feature>
<evidence type="ECO:0000259" key="7">
    <source>
        <dbReference type="Pfam" id="PF04182"/>
    </source>
</evidence>
<dbReference type="InterPro" id="IPR036390">
    <property type="entry name" value="WH_DNA-bd_sf"/>
</dbReference>